<evidence type="ECO:0000313" key="2">
    <source>
        <dbReference type="Proteomes" id="UP000629619"/>
    </source>
</evidence>
<evidence type="ECO:0000313" key="1">
    <source>
        <dbReference type="EMBL" id="GIF08714.1"/>
    </source>
</evidence>
<protein>
    <submittedName>
        <fullName evidence="1">Uncharacterized protein</fullName>
    </submittedName>
</protein>
<proteinExistence type="predicted"/>
<comment type="caution">
    <text evidence="1">The sequence shown here is derived from an EMBL/GenBank/DDBJ whole genome shotgun (WGS) entry which is preliminary data.</text>
</comment>
<reference evidence="1" key="1">
    <citation type="submission" date="2021-01" db="EMBL/GenBank/DDBJ databases">
        <title>Whole genome shotgun sequence of Actinoplanes siamensis NBRC 109076.</title>
        <authorList>
            <person name="Komaki H."/>
            <person name="Tamura T."/>
        </authorList>
    </citation>
    <scope>NUCLEOTIDE SEQUENCE</scope>
    <source>
        <strain evidence="1">NBRC 109076</strain>
    </source>
</reference>
<sequence length="136" mass="15195">MTTEPIYFENFVHEPLPWPERPGRWSWSITDGMAGRTLASGTALTQRGAIRKQAQAAARCEQRAPYTHEPLHRLSDEEIVWINVALDLAGIPVTVGRRGAAVVVTPRRELTTEEEVRALTRVLGRTDEPVRWAGVA</sequence>
<organism evidence="1 2">
    <name type="scientific">Actinoplanes siamensis</name>
    <dbReference type="NCBI Taxonomy" id="1223317"/>
    <lineage>
        <taxon>Bacteria</taxon>
        <taxon>Bacillati</taxon>
        <taxon>Actinomycetota</taxon>
        <taxon>Actinomycetes</taxon>
        <taxon>Micromonosporales</taxon>
        <taxon>Micromonosporaceae</taxon>
        <taxon>Actinoplanes</taxon>
    </lineage>
</organism>
<accession>A0A919NDH0</accession>
<dbReference type="Proteomes" id="UP000629619">
    <property type="component" value="Unassembled WGS sequence"/>
</dbReference>
<name>A0A919NDH0_9ACTN</name>
<keyword evidence="2" id="KW-1185">Reference proteome</keyword>
<gene>
    <name evidence="1" type="ORF">Asi03nite_62520</name>
</gene>
<dbReference type="EMBL" id="BOMW01000066">
    <property type="protein sequence ID" value="GIF08714.1"/>
    <property type="molecule type" value="Genomic_DNA"/>
</dbReference>
<dbReference type="AlphaFoldDB" id="A0A919NDH0"/>
<dbReference type="RefSeq" id="WP_203684062.1">
    <property type="nucleotide sequence ID" value="NZ_BOMW01000066.1"/>
</dbReference>